<accession>A0A024T984</accession>
<name>A0A024T984_9STRA</name>
<proteinExistence type="predicted"/>
<dbReference type="RefSeq" id="XP_008881185.1">
    <property type="nucleotide sequence ID" value="XM_008882963.1"/>
</dbReference>
<dbReference type="AlphaFoldDB" id="A0A024T984"/>
<sequence>MMLPLRAAKLVAPPTLGGAPSISITTCNINSFIKNSDAPAKVLGSTITQCVFFQETKIDNQDHFRSIRRHLTNHVGYKQYQLFVNDHRTSVHTTLQHRSKGVATFFHSSMPGFNDLKPLWSLRVPDRYLVVQTRWNNQSVYFHDEYAPVEDNLRAPFFESQPREFEVDSIHIVGGDFVLPFDIALDATTLHPGHNAGKVECFEWLSALRARVGATDWTTSS</sequence>
<evidence type="ECO:0008006" key="2">
    <source>
        <dbReference type="Google" id="ProtNLM"/>
    </source>
</evidence>
<protein>
    <recommendedName>
        <fullName evidence="2">Endonuclease/exonuclease/phosphatase domain-containing protein</fullName>
    </recommendedName>
</protein>
<dbReference type="SUPFAM" id="SSF56219">
    <property type="entry name" value="DNase I-like"/>
    <property type="match status" value="1"/>
</dbReference>
<dbReference type="VEuPathDB" id="FungiDB:H310_14983"/>
<dbReference type="OrthoDB" id="127466at2759"/>
<reference evidence="1" key="1">
    <citation type="submission" date="2013-12" db="EMBL/GenBank/DDBJ databases">
        <title>The Genome Sequence of Aphanomyces invadans NJM9701.</title>
        <authorList>
            <consortium name="The Broad Institute Genomics Platform"/>
            <person name="Russ C."/>
            <person name="Tyler B."/>
            <person name="van West P."/>
            <person name="Dieguez-Uribeondo J."/>
            <person name="Young S.K."/>
            <person name="Zeng Q."/>
            <person name="Gargeya S."/>
            <person name="Fitzgerald M."/>
            <person name="Abouelleil A."/>
            <person name="Alvarado L."/>
            <person name="Chapman S.B."/>
            <person name="Gainer-Dewar J."/>
            <person name="Goldberg J."/>
            <person name="Griggs A."/>
            <person name="Gujja S."/>
            <person name="Hansen M."/>
            <person name="Howarth C."/>
            <person name="Imamovic A."/>
            <person name="Ireland A."/>
            <person name="Larimer J."/>
            <person name="McCowan C."/>
            <person name="Murphy C."/>
            <person name="Pearson M."/>
            <person name="Poon T.W."/>
            <person name="Priest M."/>
            <person name="Roberts A."/>
            <person name="Saif S."/>
            <person name="Shea T."/>
            <person name="Sykes S."/>
            <person name="Wortman J."/>
            <person name="Nusbaum C."/>
            <person name="Birren B."/>
        </authorList>
    </citation>
    <scope>NUCLEOTIDE SEQUENCE [LARGE SCALE GENOMIC DNA]</scope>
    <source>
        <strain evidence="1">NJM9701</strain>
    </source>
</reference>
<evidence type="ECO:0000313" key="1">
    <source>
        <dbReference type="EMBL" id="ETV90186.1"/>
    </source>
</evidence>
<dbReference type="GeneID" id="20092033"/>
<dbReference type="EMBL" id="KI914069">
    <property type="protein sequence ID" value="ETV90186.1"/>
    <property type="molecule type" value="Genomic_DNA"/>
</dbReference>
<dbReference type="Gene3D" id="3.60.10.10">
    <property type="entry name" value="Endonuclease/exonuclease/phosphatase"/>
    <property type="match status" value="1"/>
</dbReference>
<dbReference type="InterPro" id="IPR036691">
    <property type="entry name" value="Endo/exonu/phosph_ase_sf"/>
</dbReference>
<organism evidence="1">
    <name type="scientific">Aphanomyces invadans</name>
    <dbReference type="NCBI Taxonomy" id="157072"/>
    <lineage>
        <taxon>Eukaryota</taxon>
        <taxon>Sar</taxon>
        <taxon>Stramenopiles</taxon>
        <taxon>Oomycota</taxon>
        <taxon>Saprolegniomycetes</taxon>
        <taxon>Saprolegniales</taxon>
        <taxon>Verrucalvaceae</taxon>
        <taxon>Aphanomyces</taxon>
    </lineage>
</organism>
<gene>
    <name evidence="1" type="ORF">H310_14983</name>
</gene>